<dbReference type="InterPro" id="IPR029151">
    <property type="entry name" value="Sensor-like_sf"/>
</dbReference>
<dbReference type="PANTHER" id="PTHR32089:SF119">
    <property type="entry name" value="METHYL-ACCEPTING CHEMOTAXIS PROTEIN CTPL"/>
    <property type="match status" value="1"/>
</dbReference>
<comment type="similarity">
    <text evidence="6">Belongs to the methyl-accepting chemotaxis (MCP) protein family.</text>
</comment>
<dbReference type="EMBL" id="FSRE01000002">
    <property type="protein sequence ID" value="SIN88975.1"/>
    <property type="molecule type" value="Genomic_DNA"/>
</dbReference>
<comment type="subcellular location">
    <subcellularLocation>
        <location evidence="1">Membrane</location>
        <topology evidence="1">Multi-pass membrane protein</topology>
    </subcellularLocation>
</comment>
<dbReference type="InterPro" id="IPR004089">
    <property type="entry name" value="MCPsignal_dom"/>
</dbReference>
<dbReference type="InterPro" id="IPR003660">
    <property type="entry name" value="HAMP_dom"/>
</dbReference>
<feature type="coiled-coil region" evidence="8">
    <location>
        <begin position="520"/>
        <end position="554"/>
    </location>
</feature>
<evidence type="ECO:0000256" key="2">
    <source>
        <dbReference type="ARBA" id="ARBA00022692"/>
    </source>
</evidence>
<dbReference type="PROSITE" id="PS50111">
    <property type="entry name" value="CHEMOTAXIS_TRANSDUC_2"/>
    <property type="match status" value="1"/>
</dbReference>
<gene>
    <name evidence="12" type="ORF">SAMN05443662_0867</name>
</gene>
<dbReference type="Gene3D" id="6.10.250.3200">
    <property type="match status" value="1"/>
</dbReference>
<dbReference type="Pfam" id="PF13682">
    <property type="entry name" value="CZB"/>
    <property type="match status" value="1"/>
</dbReference>
<feature type="transmembrane region" description="Helical" evidence="9">
    <location>
        <begin position="300"/>
        <end position="322"/>
    </location>
</feature>
<reference evidence="12 13" key="1">
    <citation type="submission" date="2016-11" db="EMBL/GenBank/DDBJ databases">
        <authorList>
            <person name="Jaros S."/>
            <person name="Januszkiewicz K."/>
            <person name="Wedrychowicz H."/>
        </authorList>
    </citation>
    <scope>NUCLEOTIDE SEQUENCE [LARGE SCALE GENOMIC DNA]</scope>
    <source>
        <strain evidence="12 13">DSM 17737</strain>
    </source>
</reference>
<feature type="coiled-coil region" evidence="8">
    <location>
        <begin position="366"/>
        <end position="393"/>
    </location>
</feature>
<dbReference type="SUPFAM" id="SSF58104">
    <property type="entry name" value="Methyl-accepting chemotaxis protein (MCP) signaling domain"/>
    <property type="match status" value="1"/>
</dbReference>
<dbReference type="CDD" id="cd06225">
    <property type="entry name" value="HAMP"/>
    <property type="match status" value="1"/>
</dbReference>
<evidence type="ECO:0000256" key="7">
    <source>
        <dbReference type="PROSITE-ProRule" id="PRU00284"/>
    </source>
</evidence>
<dbReference type="RefSeq" id="WP_074201157.1">
    <property type="nucleotide sequence ID" value="NZ_FSRE01000002.1"/>
</dbReference>
<dbReference type="AlphaFoldDB" id="A0A1N6F117"/>
<evidence type="ECO:0000256" key="8">
    <source>
        <dbReference type="SAM" id="Coils"/>
    </source>
</evidence>
<dbReference type="STRING" id="364032.SAMN05443662_0867"/>
<dbReference type="GO" id="GO:0016020">
    <property type="term" value="C:membrane"/>
    <property type="evidence" value="ECO:0007669"/>
    <property type="project" value="UniProtKB-SubCell"/>
</dbReference>
<keyword evidence="13" id="KW-1185">Reference proteome</keyword>
<accession>A0A1N6F117</accession>
<dbReference type="SMART" id="SM00283">
    <property type="entry name" value="MA"/>
    <property type="match status" value="1"/>
</dbReference>
<dbReference type="GO" id="GO:0006935">
    <property type="term" value="P:chemotaxis"/>
    <property type="evidence" value="ECO:0007669"/>
    <property type="project" value="UniProtKB-ARBA"/>
</dbReference>
<dbReference type="OrthoDB" id="6433966at2"/>
<evidence type="ECO:0000259" key="10">
    <source>
        <dbReference type="PROSITE" id="PS50111"/>
    </source>
</evidence>
<keyword evidence="5 7" id="KW-0807">Transducer</keyword>
<organism evidence="12 13">
    <name type="scientific">Sulfurivirga caldicuralii</name>
    <dbReference type="NCBI Taxonomy" id="364032"/>
    <lineage>
        <taxon>Bacteria</taxon>
        <taxon>Pseudomonadati</taxon>
        <taxon>Pseudomonadota</taxon>
        <taxon>Gammaproteobacteria</taxon>
        <taxon>Thiotrichales</taxon>
        <taxon>Piscirickettsiaceae</taxon>
        <taxon>Sulfurivirga</taxon>
    </lineage>
</organism>
<evidence type="ECO:0000256" key="5">
    <source>
        <dbReference type="ARBA" id="ARBA00023224"/>
    </source>
</evidence>
<evidence type="ECO:0000256" key="6">
    <source>
        <dbReference type="ARBA" id="ARBA00029447"/>
    </source>
</evidence>
<dbReference type="Proteomes" id="UP000198461">
    <property type="component" value="Unassembled WGS sequence"/>
</dbReference>
<sequence length="735" mass="82348">MFRNLSIGQKIHIPLILSLAVGFVIILVSFFNSVAEIERQVFEEAVQAQQHFVEAELKTLEAVSLTNAITVRQDHYVVQGLLTGNRAYTLKGLQQLQQQLHTHTPFKGIKVHVHTADLHSFVRAWKPQKFGDDLSSFRKTLVHLKQVRKPFAAIEVGRIGLSLRGLAPVLDDDNRYLGSVEVLQGIEPLVKKAAEERHYDMVVLMRADLLNIATELADNPRFGNYVLAMDEKQVNPQLLSELKRMEDLQGGRIDTEHFVGTILPLKDFQGHEVGYLLVAENHDHVMAVVDELKSGLHTQLILMGAVDIFLLLMLLWIVHAGIIKPVREMDKLAAELASGDAVFGRRMPIISNDELGKAAQSFNRFIERVEGLAKQAQEEAEAARRANAEALQNMRKSNLLVELAQKLVNGLIHNAKDVQESMARNIDTINEVNALNDKTAGVISDVTRNTEAVKRVLDQMKTLAEQGEKQAEELDGAVSEIGEVMGLIKDISEQTNLLALNAAIEAARAGEHGRGFAVVADEVRDLANRTQKAAEEVEANIQKLKSSSVQMLENGRKTVDHAEDSMEKLNHFQTVLQQLVSNARYIKTENKVIAYEMFANLAKLDHIMFKGNGYASVFAEKRVAEFGDHHSCRLGKWYEEGEGKKHLSHVPTYTKLEAPHAKVHERILAALQCVDRQDCVERDDWVKQQFDGAEQASQEMFRVLNEIVNDAKRYLESREQAQNAADSEQEGKKPI</sequence>
<dbReference type="InterPro" id="IPR029150">
    <property type="entry name" value="dCache_3"/>
</dbReference>
<feature type="transmembrane region" description="Helical" evidence="9">
    <location>
        <begin position="12"/>
        <end position="31"/>
    </location>
</feature>
<dbReference type="Gene3D" id="1.20.120.30">
    <property type="entry name" value="Aspartate receptor, ligand-binding domain"/>
    <property type="match status" value="1"/>
</dbReference>
<dbReference type="PROSITE" id="PS50885">
    <property type="entry name" value="HAMP"/>
    <property type="match status" value="1"/>
</dbReference>
<evidence type="ECO:0000259" key="11">
    <source>
        <dbReference type="PROSITE" id="PS50885"/>
    </source>
</evidence>
<dbReference type="Pfam" id="PF14827">
    <property type="entry name" value="dCache_3"/>
    <property type="match status" value="1"/>
</dbReference>
<dbReference type="InterPro" id="IPR025991">
    <property type="entry name" value="Chemoreceptor_zinc-bind_dom"/>
</dbReference>
<dbReference type="Pfam" id="PF00672">
    <property type="entry name" value="HAMP"/>
    <property type="match status" value="1"/>
</dbReference>
<dbReference type="Gene3D" id="3.30.450.20">
    <property type="entry name" value="PAS domain"/>
    <property type="match status" value="1"/>
</dbReference>
<keyword evidence="8" id="KW-0175">Coiled coil</keyword>
<name>A0A1N6F117_9GAMM</name>
<keyword evidence="2 9" id="KW-0812">Transmembrane</keyword>
<keyword evidence="3 9" id="KW-1133">Transmembrane helix</keyword>
<dbReference type="SUPFAM" id="SSF103190">
    <property type="entry name" value="Sensory domain-like"/>
    <property type="match status" value="1"/>
</dbReference>
<dbReference type="SMART" id="SM00304">
    <property type="entry name" value="HAMP"/>
    <property type="match status" value="1"/>
</dbReference>
<evidence type="ECO:0000256" key="4">
    <source>
        <dbReference type="ARBA" id="ARBA00023136"/>
    </source>
</evidence>
<evidence type="ECO:0000313" key="12">
    <source>
        <dbReference type="EMBL" id="SIN88975.1"/>
    </source>
</evidence>
<keyword evidence="4 9" id="KW-0472">Membrane</keyword>
<evidence type="ECO:0000256" key="3">
    <source>
        <dbReference type="ARBA" id="ARBA00022989"/>
    </source>
</evidence>
<feature type="domain" description="HAMP" evidence="11">
    <location>
        <begin position="320"/>
        <end position="374"/>
    </location>
</feature>
<proteinExistence type="inferred from homology"/>
<evidence type="ECO:0000256" key="1">
    <source>
        <dbReference type="ARBA" id="ARBA00004141"/>
    </source>
</evidence>
<dbReference type="Pfam" id="PF00015">
    <property type="entry name" value="MCPsignal"/>
    <property type="match status" value="1"/>
</dbReference>
<feature type="domain" description="Methyl-accepting transducer" evidence="10">
    <location>
        <begin position="408"/>
        <end position="583"/>
    </location>
</feature>
<evidence type="ECO:0000313" key="13">
    <source>
        <dbReference type="Proteomes" id="UP000198461"/>
    </source>
</evidence>
<dbReference type="Gene3D" id="6.10.340.10">
    <property type="match status" value="1"/>
</dbReference>
<protein>
    <submittedName>
        <fullName evidence="12">Methyl-accepting chemotaxis protein</fullName>
    </submittedName>
</protein>
<dbReference type="PANTHER" id="PTHR32089">
    <property type="entry name" value="METHYL-ACCEPTING CHEMOTAXIS PROTEIN MCPB"/>
    <property type="match status" value="1"/>
</dbReference>
<evidence type="ECO:0000256" key="9">
    <source>
        <dbReference type="SAM" id="Phobius"/>
    </source>
</evidence>
<dbReference type="GO" id="GO:0007165">
    <property type="term" value="P:signal transduction"/>
    <property type="evidence" value="ECO:0007669"/>
    <property type="project" value="UniProtKB-KW"/>
</dbReference>